<dbReference type="Proteomes" id="UP001419268">
    <property type="component" value="Unassembled WGS sequence"/>
</dbReference>
<gene>
    <name evidence="2" type="ORF">Scep_028484</name>
</gene>
<reference evidence="2 3" key="1">
    <citation type="submission" date="2024-01" db="EMBL/GenBank/DDBJ databases">
        <title>Genome assemblies of Stephania.</title>
        <authorList>
            <person name="Yang L."/>
        </authorList>
    </citation>
    <scope>NUCLEOTIDE SEQUENCE [LARGE SCALE GENOMIC DNA]</scope>
    <source>
        <strain evidence="2">JXDWG</strain>
        <tissue evidence="2">Leaf</tissue>
    </source>
</reference>
<protein>
    <submittedName>
        <fullName evidence="2">Uncharacterized protein</fullName>
    </submittedName>
</protein>
<sequence length="132" mass="14633">MSAFLICAMSRMIYLLMQNTSEAFREYVRSGLAQPGYLKSGRLRKRGNEGIKTFSFLFSINIPYSFVDSKSQSPASSSSSSNATCLKEIEKSDADQVLFLCSEQSRAALIVLFATNPTNSSFAHYSNTESRP</sequence>
<feature type="chain" id="PRO_5042953303" evidence="1">
    <location>
        <begin position="24"/>
        <end position="132"/>
    </location>
</feature>
<keyword evidence="3" id="KW-1185">Reference proteome</keyword>
<feature type="signal peptide" evidence="1">
    <location>
        <begin position="1"/>
        <end position="23"/>
    </location>
</feature>
<dbReference type="EMBL" id="JBBNAG010000012">
    <property type="protein sequence ID" value="KAK9089402.1"/>
    <property type="molecule type" value="Genomic_DNA"/>
</dbReference>
<dbReference type="AlphaFoldDB" id="A0AAP0EEL8"/>
<evidence type="ECO:0000256" key="1">
    <source>
        <dbReference type="SAM" id="SignalP"/>
    </source>
</evidence>
<name>A0AAP0EEL8_9MAGN</name>
<keyword evidence="1" id="KW-0732">Signal</keyword>
<proteinExistence type="predicted"/>
<comment type="caution">
    <text evidence="2">The sequence shown here is derived from an EMBL/GenBank/DDBJ whole genome shotgun (WGS) entry which is preliminary data.</text>
</comment>
<evidence type="ECO:0000313" key="3">
    <source>
        <dbReference type="Proteomes" id="UP001419268"/>
    </source>
</evidence>
<organism evidence="2 3">
    <name type="scientific">Stephania cephalantha</name>
    <dbReference type="NCBI Taxonomy" id="152367"/>
    <lineage>
        <taxon>Eukaryota</taxon>
        <taxon>Viridiplantae</taxon>
        <taxon>Streptophyta</taxon>
        <taxon>Embryophyta</taxon>
        <taxon>Tracheophyta</taxon>
        <taxon>Spermatophyta</taxon>
        <taxon>Magnoliopsida</taxon>
        <taxon>Ranunculales</taxon>
        <taxon>Menispermaceae</taxon>
        <taxon>Menispermoideae</taxon>
        <taxon>Cissampelideae</taxon>
        <taxon>Stephania</taxon>
    </lineage>
</organism>
<evidence type="ECO:0000313" key="2">
    <source>
        <dbReference type="EMBL" id="KAK9089402.1"/>
    </source>
</evidence>
<accession>A0AAP0EEL8</accession>